<evidence type="ECO:0000256" key="4">
    <source>
        <dbReference type="ARBA" id="ARBA00022989"/>
    </source>
</evidence>
<dbReference type="Pfam" id="PF00001">
    <property type="entry name" value="7tm_1"/>
    <property type="match status" value="2"/>
</dbReference>
<keyword evidence="6 10" id="KW-0472">Membrane</keyword>
<name>A0ABM0ZW58_APLCA</name>
<dbReference type="PRINTS" id="PR00237">
    <property type="entry name" value="GPCRRHODOPSN"/>
</dbReference>
<feature type="transmembrane region" description="Helical" evidence="10">
    <location>
        <begin position="80"/>
        <end position="98"/>
    </location>
</feature>
<evidence type="ECO:0000313" key="12">
    <source>
        <dbReference type="Proteomes" id="UP000694888"/>
    </source>
</evidence>
<keyword evidence="7" id="KW-1015">Disulfide bond</keyword>
<dbReference type="SUPFAM" id="SSF81321">
    <property type="entry name" value="Family A G protein-coupled receptor-like"/>
    <property type="match status" value="1"/>
</dbReference>
<dbReference type="Gene3D" id="1.20.1070.10">
    <property type="entry name" value="Rhodopsin 7-helix transmembrane proteins"/>
    <property type="match status" value="1"/>
</dbReference>
<dbReference type="PROSITE" id="PS50262">
    <property type="entry name" value="G_PROTEIN_RECEP_F1_2"/>
    <property type="match status" value="1"/>
</dbReference>
<keyword evidence="5" id="KW-0297">G-protein coupled receptor</keyword>
<evidence type="ECO:0000256" key="2">
    <source>
        <dbReference type="ARBA" id="ARBA00022475"/>
    </source>
</evidence>
<dbReference type="RefSeq" id="XP_012935779.1">
    <property type="nucleotide sequence ID" value="XM_013080325.2"/>
</dbReference>
<evidence type="ECO:0000256" key="9">
    <source>
        <dbReference type="ARBA" id="ARBA00023224"/>
    </source>
</evidence>
<feature type="transmembrane region" description="Helical" evidence="10">
    <location>
        <begin position="119"/>
        <end position="141"/>
    </location>
</feature>
<organism evidence="12 14">
    <name type="scientific">Aplysia californica</name>
    <name type="common">California sea hare</name>
    <dbReference type="NCBI Taxonomy" id="6500"/>
    <lineage>
        <taxon>Eukaryota</taxon>
        <taxon>Metazoa</taxon>
        <taxon>Spiralia</taxon>
        <taxon>Lophotrochozoa</taxon>
        <taxon>Mollusca</taxon>
        <taxon>Gastropoda</taxon>
        <taxon>Heterobranchia</taxon>
        <taxon>Euthyneura</taxon>
        <taxon>Tectipleura</taxon>
        <taxon>Aplysiida</taxon>
        <taxon>Aplysioidea</taxon>
        <taxon>Aplysiidae</taxon>
        <taxon>Aplysia</taxon>
    </lineage>
</organism>
<accession>A0ABM0ZW58</accession>
<dbReference type="Proteomes" id="UP000694888">
    <property type="component" value="Unplaced"/>
</dbReference>
<keyword evidence="12" id="KW-1185">Reference proteome</keyword>
<evidence type="ECO:0000313" key="14">
    <source>
        <dbReference type="RefSeq" id="XP_012935779.1"/>
    </source>
</evidence>
<dbReference type="PANTHER" id="PTHR24248">
    <property type="entry name" value="ADRENERGIC RECEPTOR-RELATED G-PROTEIN COUPLED RECEPTOR"/>
    <property type="match status" value="1"/>
</dbReference>
<reference evidence="13 14" key="1">
    <citation type="submission" date="2025-05" db="UniProtKB">
        <authorList>
            <consortium name="RefSeq"/>
        </authorList>
    </citation>
    <scope>IDENTIFICATION</scope>
</reference>
<feature type="transmembrane region" description="Helical" evidence="10">
    <location>
        <begin position="40"/>
        <end position="60"/>
    </location>
</feature>
<keyword evidence="2" id="KW-1003">Cell membrane</keyword>
<dbReference type="RefSeq" id="XP_005094452.1">
    <property type="nucleotide sequence ID" value="XM_005094395.2"/>
</dbReference>
<evidence type="ECO:0000256" key="1">
    <source>
        <dbReference type="ARBA" id="ARBA00004651"/>
    </source>
</evidence>
<dbReference type="InterPro" id="IPR017452">
    <property type="entry name" value="GPCR_Rhodpsn_7TM"/>
</dbReference>
<evidence type="ECO:0000259" key="11">
    <source>
        <dbReference type="PROSITE" id="PS50262"/>
    </source>
</evidence>
<feature type="transmembrane region" description="Helical" evidence="10">
    <location>
        <begin position="6"/>
        <end position="28"/>
    </location>
</feature>
<evidence type="ECO:0000256" key="3">
    <source>
        <dbReference type="ARBA" id="ARBA00022692"/>
    </source>
</evidence>
<dbReference type="InterPro" id="IPR000276">
    <property type="entry name" value="GPCR_Rhodpsn"/>
</dbReference>
<gene>
    <name evidence="13 14" type="primary">LOC101854398</name>
</gene>
<evidence type="ECO:0000256" key="8">
    <source>
        <dbReference type="ARBA" id="ARBA00023170"/>
    </source>
</evidence>
<evidence type="ECO:0000313" key="13">
    <source>
        <dbReference type="RefSeq" id="XP_005094452.1"/>
    </source>
</evidence>
<proteinExistence type="predicted"/>
<dbReference type="GeneID" id="101854398"/>
<sequence length="417" mass="46922">MNIFILCVELVLIFVALFGNLLVIIAVATEYRLRRVKNNVFIVSLSVSSFFMALLIMPAAVYSELHTSWTLGKFGCRLRLSLEIMFCTAAAWSIALVCHDRYKHVSDPVHRQWFMTPCITLLHVAGIWLLAAALSLPNLFLNWNTIIYTHYVDDSLTGEHEGHQHYDNNYLPVTGMNDTMEDKYLLRKIKVCVLHTSIGFGSAMTCVAFLLPLVPMLVSFLRLYALTQRFQNLPELPATPNKRGSTGSSGRVGVSRAFLGVAPLGLFILYFLVCWLPFFITFFRSIFRPELVGTFTFKFTVWVGYSNSCVNPILLGVSTPSYHEAFKRILTLRTCQKGGEFYTDPRFSSVVAAKGGEEMSQEEEEDALEIAGDQSPPTICVMASDSLGTQRESQSSRKSKKVKIRSGYAEEVMLYIM</sequence>
<feature type="domain" description="G-protein coupled receptors family 1 profile" evidence="11">
    <location>
        <begin position="19"/>
        <end position="315"/>
    </location>
</feature>
<evidence type="ECO:0000256" key="5">
    <source>
        <dbReference type="ARBA" id="ARBA00023040"/>
    </source>
</evidence>
<evidence type="ECO:0000256" key="7">
    <source>
        <dbReference type="ARBA" id="ARBA00023157"/>
    </source>
</evidence>
<dbReference type="PANTHER" id="PTHR24248:SF125">
    <property type="entry name" value="DOPAMINE D2-LIKE RECEPTOR"/>
    <property type="match status" value="1"/>
</dbReference>
<keyword evidence="8" id="KW-0675">Receptor</keyword>
<protein>
    <submittedName>
        <fullName evidence="13 14">5-hydroxytryptamine receptor 1-like</fullName>
    </submittedName>
</protein>
<feature type="transmembrane region" description="Helical" evidence="10">
    <location>
        <begin position="198"/>
        <end position="221"/>
    </location>
</feature>
<keyword evidence="9" id="KW-0807">Transducer</keyword>
<keyword evidence="4 10" id="KW-1133">Transmembrane helix</keyword>
<evidence type="ECO:0000256" key="6">
    <source>
        <dbReference type="ARBA" id="ARBA00023136"/>
    </source>
</evidence>
<comment type="subcellular location">
    <subcellularLocation>
        <location evidence="1">Cell membrane</location>
        <topology evidence="1">Multi-pass membrane protein</topology>
    </subcellularLocation>
</comment>
<keyword evidence="3 10" id="KW-0812">Transmembrane</keyword>
<evidence type="ECO:0000256" key="10">
    <source>
        <dbReference type="SAM" id="Phobius"/>
    </source>
</evidence>
<feature type="transmembrane region" description="Helical" evidence="10">
    <location>
        <begin position="257"/>
        <end position="280"/>
    </location>
</feature>